<dbReference type="InterPro" id="IPR000601">
    <property type="entry name" value="PKD_dom"/>
</dbReference>
<dbReference type="InterPro" id="IPR051200">
    <property type="entry name" value="Host-pathogen_enzymatic-act"/>
</dbReference>
<gene>
    <name evidence="2" type="ORF">LX97_03264</name>
</gene>
<dbReference type="SMART" id="SM00089">
    <property type="entry name" value="PKD"/>
    <property type="match status" value="1"/>
</dbReference>
<dbReference type="EMBL" id="QKZR01000008">
    <property type="protein sequence ID" value="PZX36802.1"/>
    <property type="molecule type" value="Genomic_DNA"/>
</dbReference>
<dbReference type="InterPro" id="IPR011044">
    <property type="entry name" value="Quino_amine_DH_bsu"/>
</dbReference>
<dbReference type="Proteomes" id="UP000248584">
    <property type="component" value="Unassembled WGS sequence"/>
</dbReference>
<dbReference type="Gene3D" id="2.130.10.10">
    <property type="entry name" value="YVTN repeat-like/Quinoprotein amine dehydrogenase"/>
    <property type="match status" value="1"/>
</dbReference>
<dbReference type="Pfam" id="PF13585">
    <property type="entry name" value="CHU_C"/>
    <property type="match status" value="1"/>
</dbReference>
<dbReference type="InterPro" id="IPR026341">
    <property type="entry name" value="T9SS_type_B"/>
</dbReference>
<evidence type="ECO:0000313" key="2">
    <source>
        <dbReference type="EMBL" id="PZX36802.1"/>
    </source>
</evidence>
<dbReference type="PROSITE" id="PS50093">
    <property type="entry name" value="PKD"/>
    <property type="match status" value="1"/>
</dbReference>
<reference evidence="2 3" key="1">
    <citation type="submission" date="2018-06" db="EMBL/GenBank/DDBJ databases">
        <title>Genomic Encyclopedia of Archaeal and Bacterial Type Strains, Phase II (KMG-II): from individual species to whole genera.</title>
        <authorList>
            <person name="Goeker M."/>
        </authorList>
    </citation>
    <scope>NUCLEOTIDE SEQUENCE [LARGE SCALE GENOMIC DNA]</scope>
    <source>
        <strain evidence="2 3">DSM 17205</strain>
    </source>
</reference>
<protein>
    <submittedName>
        <fullName evidence="2">Gliding motility-associated-like protein</fullName>
    </submittedName>
</protein>
<dbReference type="PANTHER" id="PTHR47197:SF3">
    <property type="entry name" value="DIHYDRO-HEME D1 DEHYDROGENASE"/>
    <property type="match status" value="1"/>
</dbReference>
<dbReference type="SUPFAM" id="SSF50969">
    <property type="entry name" value="YVTN repeat-like/Quinoprotein amine dehydrogenase"/>
    <property type="match status" value="1"/>
</dbReference>
<dbReference type="NCBIfam" id="TIGR04131">
    <property type="entry name" value="Bac_Flav_CTERM"/>
    <property type="match status" value="1"/>
</dbReference>
<evidence type="ECO:0000259" key="1">
    <source>
        <dbReference type="PROSITE" id="PS50093"/>
    </source>
</evidence>
<dbReference type="Pfam" id="PF18911">
    <property type="entry name" value="PKD_4"/>
    <property type="match status" value="1"/>
</dbReference>
<dbReference type="Gene3D" id="2.60.40.10">
    <property type="entry name" value="Immunoglobulins"/>
    <property type="match status" value="1"/>
</dbReference>
<dbReference type="InterPro" id="IPR035986">
    <property type="entry name" value="PKD_dom_sf"/>
</dbReference>
<name>A0ABX5PU48_9FLAO</name>
<comment type="caution">
    <text evidence="2">The sequence shown here is derived from an EMBL/GenBank/DDBJ whole genome shotgun (WGS) entry which is preliminary data.</text>
</comment>
<dbReference type="CDD" id="cd00146">
    <property type="entry name" value="PKD"/>
    <property type="match status" value="1"/>
</dbReference>
<dbReference type="InterPro" id="IPR013783">
    <property type="entry name" value="Ig-like_fold"/>
</dbReference>
<keyword evidence="3" id="KW-1185">Reference proteome</keyword>
<feature type="domain" description="PKD" evidence="1">
    <location>
        <begin position="407"/>
        <end position="442"/>
    </location>
</feature>
<organism evidence="2 3">
    <name type="scientific">Nonlabens dokdonensis</name>
    <dbReference type="NCBI Taxonomy" id="328515"/>
    <lineage>
        <taxon>Bacteria</taxon>
        <taxon>Pseudomonadati</taxon>
        <taxon>Bacteroidota</taxon>
        <taxon>Flavobacteriia</taxon>
        <taxon>Flavobacteriales</taxon>
        <taxon>Flavobacteriaceae</taxon>
        <taxon>Nonlabens</taxon>
    </lineage>
</organism>
<dbReference type="SUPFAM" id="SSF49299">
    <property type="entry name" value="PKD domain"/>
    <property type="match status" value="1"/>
</dbReference>
<proteinExistence type="predicted"/>
<dbReference type="RefSeq" id="WP_015362390.1">
    <property type="nucleotide sequence ID" value="NZ_QKZR01000008.1"/>
</dbReference>
<sequence length="784" mass="87302">MKNLRLSITIISISFVQLCFSQGEANNWYFGFQAGITFNNGVPTALTDGAMNTSEGCSVISDSFGNLLFYSNGSEIWDRSHSPMQNSNGLLGSSSSTQNGIIVPHPGDSNLYFIFTLDQMAQPDGLRYHIVDMSLNNGLGAVNSFKNILLHTPSLEKMTAVAHANGNDIWLIAHKYASNEFVSYLIDDNGINSFPVTSAVGFVPSTTGSTVGSMKVSPDGSKIAIIYSWDNIIEVLDFDSNTGIISNPVQIANLYVTVPDGQEIAYGLEFSPNSRYLYFSSFIGGIFQYDLINFTTFSIAASKIELSYDPPTSPIETEEHCALQLGPDGKIYVAHTGHNFLGVINKPNEAGVAADYQFDGVFLGSGRSIWGLPQFVSSFFFSSILVENICLGENTSFILNFNDTIDSISWDFGDGSSSNLENPTHMYSSVGTYMVQVTFTSNGEVYTNDKEIRIFEQPTVFAPQDVSICDIDGSGIYEFDLTQLNNTVLNGQPSSIFDVVYYENITDYNERIAIPEPSNYTGILDSGIQNIVVSVEHREAQECDAVTDFNITVNESPALSMQEQWVLCEGVPLELVADFGYDNYQWSTGETSQSIEVNSIGIYTIAVSNDYGMVQCETVREIEVVQFPEPVITNIEINDWTLNENHITIYVEGNQRYEYSIDGLNYQDSNRFENLESGDYTVFVRSLDGCSEIQRVISLLFYPRFFTPNNDGFNDHWQLYHSFLEPENKIYIFDRYGKLMKQISPEGPGWDGTFNGNPVPSSDYWFRVERSNGAVYNGHFTLKR</sequence>
<dbReference type="PANTHER" id="PTHR47197">
    <property type="entry name" value="PROTEIN NIRF"/>
    <property type="match status" value="1"/>
</dbReference>
<dbReference type="InterPro" id="IPR015943">
    <property type="entry name" value="WD40/YVTN_repeat-like_dom_sf"/>
</dbReference>
<accession>A0ABX5PU48</accession>
<dbReference type="InterPro" id="IPR022409">
    <property type="entry name" value="PKD/Chitinase_dom"/>
</dbReference>
<evidence type="ECO:0000313" key="3">
    <source>
        <dbReference type="Proteomes" id="UP000248584"/>
    </source>
</evidence>